<proteinExistence type="predicted"/>
<name>A0A6M3J794_9ZZZZ</name>
<dbReference type="AlphaFoldDB" id="A0A6M3J794"/>
<protein>
    <submittedName>
        <fullName evidence="1">Uncharacterized protein</fullName>
    </submittedName>
</protein>
<organism evidence="1">
    <name type="scientific">viral metagenome</name>
    <dbReference type="NCBI Taxonomy" id="1070528"/>
    <lineage>
        <taxon>unclassified sequences</taxon>
        <taxon>metagenomes</taxon>
        <taxon>organismal metagenomes</taxon>
    </lineage>
</organism>
<dbReference type="InterPro" id="IPR036278">
    <property type="entry name" value="Sialidase_sf"/>
</dbReference>
<sequence>MNYSDGDTTAPGAGGTGISLWPGRVEYDPVSGFWGFATDGAGVDVCEEYYSRLGVIWHSVTPPGWGGVAMVLAGYIISPTTGVRVASFQGADQLFYTLAGYPGVWAPWNGIGGTGNTYMSPETDGSIWVVYNSTAGTLDWQANPAAGGPPAAGVPQPGFAGAPPPLYALKHSRHDALEADQYDTGNPLWMAITATEVSSSVDGSNWTAAALHGIPMPGFTMEYSAHTRRWHTLDTTAGNLQHFFSEDNGVTWIAGTVIDATLAFSGGSKLASDRFGTLVCLAIDSVAVTAHVYASVDDGATWTEVAMPSTIDLNGGAGSLAGYGGGRFMLVVEDGAAPATYYPFIGLASIDQ</sequence>
<gene>
    <name evidence="1" type="ORF">MM415B00380_0002</name>
</gene>
<reference evidence="1" key="1">
    <citation type="submission" date="2020-03" db="EMBL/GenBank/DDBJ databases">
        <title>The deep terrestrial virosphere.</title>
        <authorList>
            <person name="Holmfeldt K."/>
            <person name="Nilsson E."/>
            <person name="Simone D."/>
            <person name="Lopez-Fernandez M."/>
            <person name="Wu X."/>
            <person name="de Brujin I."/>
            <person name="Lundin D."/>
            <person name="Andersson A."/>
            <person name="Bertilsson S."/>
            <person name="Dopson M."/>
        </authorList>
    </citation>
    <scope>NUCLEOTIDE SEQUENCE</scope>
    <source>
        <strain evidence="1">MM415B00380</strain>
    </source>
</reference>
<dbReference type="CDD" id="cd15482">
    <property type="entry name" value="Sialidase_non-viral"/>
    <property type="match status" value="1"/>
</dbReference>
<accession>A0A6M3J794</accession>
<dbReference type="SUPFAM" id="SSF50939">
    <property type="entry name" value="Sialidases"/>
    <property type="match status" value="1"/>
</dbReference>
<evidence type="ECO:0000313" key="1">
    <source>
        <dbReference type="EMBL" id="QJA65750.1"/>
    </source>
</evidence>
<dbReference type="EMBL" id="MT141544">
    <property type="protein sequence ID" value="QJA65750.1"/>
    <property type="molecule type" value="Genomic_DNA"/>
</dbReference>